<accession>A0A6A4S8C6</accession>
<comment type="caution">
    <text evidence="1">The sequence shown here is derived from an EMBL/GenBank/DDBJ whole genome shotgun (WGS) entry which is preliminary data.</text>
</comment>
<gene>
    <name evidence="1" type="ORF">F2P81_019555</name>
</gene>
<reference evidence="1 2" key="1">
    <citation type="submission" date="2019-06" db="EMBL/GenBank/DDBJ databases">
        <title>Draft genomes of female and male turbot (Scophthalmus maximus).</title>
        <authorList>
            <person name="Xu H."/>
            <person name="Xu X.-W."/>
            <person name="Shao C."/>
            <person name="Chen S."/>
        </authorList>
    </citation>
    <scope>NUCLEOTIDE SEQUENCE [LARGE SCALE GENOMIC DNA]</scope>
    <source>
        <strain evidence="1">Ysfricsl-2016a</strain>
        <tissue evidence="1">Blood</tissue>
    </source>
</reference>
<name>A0A6A4S8C6_SCOMX</name>
<evidence type="ECO:0000313" key="2">
    <source>
        <dbReference type="Proteomes" id="UP000438429"/>
    </source>
</evidence>
<proteinExistence type="predicted"/>
<dbReference type="AlphaFoldDB" id="A0A6A4S8C6"/>
<sequence>MRRIGPLLRPLLLAARRDGFFPGNRSILSLSLLSVSSVNIWTLPQIIIDERHLCVTPARKHRTRCG</sequence>
<protein>
    <submittedName>
        <fullName evidence="1">Uncharacterized protein</fullName>
    </submittedName>
</protein>
<dbReference type="Proteomes" id="UP000438429">
    <property type="component" value="Unassembled WGS sequence"/>
</dbReference>
<dbReference type="EMBL" id="VEVO01000017">
    <property type="protein sequence ID" value="KAF0028468.1"/>
    <property type="molecule type" value="Genomic_DNA"/>
</dbReference>
<evidence type="ECO:0000313" key="1">
    <source>
        <dbReference type="EMBL" id="KAF0028468.1"/>
    </source>
</evidence>
<organism evidence="1 2">
    <name type="scientific">Scophthalmus maximus</name>
    <name type="common">Turbot</name>
    <name type="synonym">Psetta maxima</name>
    <dbReference type="NCBI Taxonomy" id="52904"/>
    <lineage>
        <taxon>Eukaryota</taxon>
        <taxon>Metazoa</taxon>
        <taxon>Chordata</taxon>
        <taxon>Craniata</taxon>
        <taxon>Vertebrata</taxon>
        <taxon>Euteleostomi</taxon>
        <taxon>Actinopterygii</taxon>
        <taxon>Neopterygii</taxon>
        <taxon>Teleostei</taxon>
        <taxon>Neoteleostei</taxon>
        <taxon>Acanthomorphata</taxon>
        <taxon>Carangaria</taxon>
        <taxon>Pleuronectiformes</taxon>
        <taxon>Pleuronectoidei</taxon>
        <taxon>Scophthalmidae</taxon>
        <taxon>Scophthalmus</taxon>
    </lineage>
</organism>